<feature type="transmembrane region" description="Helical" evidence="1">
    <location>
        <begin position="680"/>
        <end position="698"/>
    </location>
</feature>
<organism evidence="2 3">
    <name type="scientific">Ktedonosporobacter rubrisoli</name>
    <dbReference type="NCBI Taxonomy" id="2509675"/>
    <lineage>
        <taxon>Bacteria</taxon>
        <taxon>Bacillati</taxon>
        <taxon>Chloroflexota</taxon>
        <taxon>Ktedonobacteria</taxon>
        <taxon>Ktedonobacterales</taxon>
        <taxon>Ktedonosporobacteraceae</taxon>
        <taxon>Ktedonosporobacter</taxon>
    </lineage>
</organism>
<feature type="transmembrane region" description="Helical" evidence="1">
    <location>
        <begin position="301"/>
        <end position="326"/>
    </location>
</feature>
<dbReference type="RefSeq" id="WP_129889489.1">
    <property type="nucleotide sequence ID" value="NZ_CP035758.1"/>
</dbReference>
<feature type="transmembrane region" description="Helical" evidence="1">
    <location>
        <begin position="1091"/>
        <end position="1124"/>
    </location>
</feature>
<accession>A0A4P6JU36</accession>
<feature type="transmembrane region" description="Helical" evidence="1">
    <location>
        <begin position="802"/>
        <end position="820"/>
    </location>
</feature>
<dbReference type="PANTHER" id="PTHR10790">
    <property type="entry name" value="TPR-DOMAIN CONTAINING PROTEIN"/>
    <property type="match status" value="1"/>
</dbReference>
<feature type="transmembrane region" description="Helical" evidence="1">
    <location>
        <begin position="192"/>
        <end position="221"/>
    </location>
</feature>
<feature type="transmembrane region" description="Helical" evidence="1">
    <location>
        <begin position="333"/>
        <end position="351"/>
    </location>
</feature>
<feature type="transmembrane region" description="Helical" evidence="1">
    <location>
        <begin position="1049"/>
        <end position="1070"/>
    </location>
</feature>
<name>A0A4P6JU36_KTERU</name>
<evidence type="ECO:0000256" key="1">
    <source>
        <dbReference type="SAM" id="Phobius"/>
    </source>
</evidence>
<keyword evidence="3" id="KW-1185">Reference proteome</keyword>
<keyword evidence="1" id="KW-0812">Transmembrane</keyword>
<feature type="transmembrane region" description="Helical" evidence="1">
    <location>
        <begin position="1163"/>
        <end position="1184"/>
    </location>
</feature>
<sequence length="1421" mass="159034">MPRKLVVRWKPLALGGLVLFGLALRLYGLDWDQGNSFHPDERQILFHVTALSWPTNPAQFFDAAHSPLNPHFFAYGSFPLYLLAIIGNILIRFVPSLNSLAGLTLVGRALSALFDSGTILLTGWLGFLLTARNGRSKRVHAWGVALLAAALVAFTPFQIQQAHFYTVDTVLLFFVVLMLLACVVLIDTEKPLLWSLIAGASYGLALATKVSAAPLAVPLLVAVLLRWYRERDLWLALVDFLFAALVCLVVFFVAQPYALLDWQNFISQVSEQGSLARGTLDLPYVRQFAGTTPYVYEARNMLLWGLGLALGVAAFAGLLWLLWLLWKNRAGSWLVILSWILVYSLIVGGFYVKFMRYMLPVYPLVTLIAAAALVAFASHSLKIEQGKHIALKKLLPVVRMGALFLVLAGTIFQGLALLNVYSQPNTRIQASRWIYSHLAPGTVLTYEQWDDPLPVSIGSDSPMRYVQATYNDANGQPQTGLNLYGDDTEEKARQLASMLTTARAITMPTDRLDKSIPRLPSRYPLTIRYYQLLFSGQLGFHLAAQFENHPNLLGITLDDSDADESYSVFDHPTARIFVRENPYPYTTEQLLQKLMQGVQLPAPGAQLLPTQKSLLFNAQQIEQYQSLPPLNEQFPVGSISNMFPAVFWWLALLLLGWFLYPLAFWLFHVFGDRGYIFSKLLGALLLAYLAWLLASMHILPFSQLSLWLVAAVLALAGGLAFFHQRQAMLDFLRQHWRKLLLCELLFSLAYIAFVGIRALNPDLWNPYIGGEKPMEVAFLTAVLRSPYMPPLDPWFAGGYINYYYYGYVIVGALIKLTGIAPTTAFNLAIPTLFALTFSEAVVIVYVFARSLPIALLGGYFAALIGNFDGFIQLKGQLLALLVHIQPPAFNYWQSSRIIPFTINEFPFWSFLFADLHPHVMDMPIAVFMLGIIAALLFPSGGGQLVSDGRFSRRAWGLYACAAFVFGTIACVNTWDMPVYALLLAAAMAIRFLPGIWQMRSFWRAALALLLTLAGIYALGYLFYLPFYMWYQQLYVYGLGLVTQGTTQGAFMTIFGLWIFLAASFFLLELYRRWIGPRLSLRFSYSQMNSSLYAIVYTLICVAILGVVLVLGLKLFLAVLLLAGWLLFAQKVKVWLKNLSALEQTSSIGQQVTDKVIFLEQKTLYTYLLLIMGVGICLGIEIVYIRDFMSGDNERMNTVFKFSIQAWLCLALGGALALQHIWHWLSGFGRRFWSTGLAALIVCCSVFLIEGTTARISDHELWALTQRPAVSANYTPTLDGFAFVRSWYPADAGAIQWLNTHVAGSPVILEAAAPPGLSYKWFGRVSVFTGLPDVLGWADHEQEQRYVDQVNSRMTDVDIIYSTPDAAQASALLHFYHVRYVYVGPFEAQTYGAARQGLDKFKHMAGLRVAYQATGVTIYEVV</sequence>
<dbReference type="NCBIfam" id="TIGR03662">
    <property type="entry name" value="Chlor_Arch_YYY"/>
    <property type="match status" value="1"/>
</dbReference>
<feature type="transmembrane region" description="Helical" evidence="1">
    <location>
        <begin position="233"/>
        <end position="254"/>
    </location>
</feature>
<dbReference type="KEGG" id="kbs:EPA93_21530"/>
<feature type="transmembrane region" description="Helical" evidence="1">
    <location>
        <begin position="397"/>
        <end position="421"/>
    </location>
</feature>
<keyword evidence="1" id="KW-0472">Membrane</keyword>
<dbReference type="OrthoDB" id="134460at2"/>
<proteinExistence type="predicted"/>
<feature type="transmembrane region" description="Helical" evidence="1">
    <location>
        <begin position="739"/>
        <end position="759"/>
    </location>
</feature>
<feature type="transmembrane region" description="Helical" evidence="1">
    <location>
        <begin position="1205"/>
        <end position="1224"/>
    </location>
</feature>
<dbReference type="EMBL" id="CP035758">
    <property type="protein sequence ID" value="QBD78436.1"/>
    <property type="molecule type" value="Genomic_DNA"/>
</dbReference>
<feature type="transmembrane region" description="Helical" evidence="1">
    <location>
        <begin position="1230"/>
        <end position="1248"/>
    </location>
</feature>
<protein>
    <recommendedName>
        <fullName evidence="4">Glycosyltransferase RgtA/B/C/D-like domain-containing protein</fullName>
    </recommendedName>
</protein>
<feature type="transmembrane region" description="Helical" evidence="1">
    <location>
        <begin position="1005"/>
        <end position="1029"/>
    </location>
</feature>
<dbReference type="InterPro" id="IPR018746">
    <property type="entry name" value="DUF2298"/>
</dbReference>
<evidence type="ECO:0000313" key="2">
    <source>
        <dbReference type="EMBL" id="QBD78436.1"/>
    </source>
</evidence>
<feature type="transmembrane region" description="Helical" evidence="1">
    <location>
        <begin position="924"/>
        <end position="942"/>
    </location>
</feature>
<feature type="transmembrane region" description="Helical" evidence="1">
    <location>
        <begin position="954"/>
        <end position="974"/>
    </location>
</feature>
<feature type="transmembrane region" description="Helical" evidence="1">
    <location>
        <begin position="105"/>
        <end position="127"/>
    </location>
</feature>
<evidence type="ECO:0008006" key="4">
    <source>
        <dbReference type="Google" id="ProtNLM"/>
    </source>
</evidence>
<reference evidence="2 3" key="1">
    <citation type="submission" date="2019-01" db="EMBL/GenBank/DDBJ databases">
        <title>Ktedonosporobacter rubrisoli SCAWS-G2.</title>
        <authorList>
            <person name="Huang Y."/>
            <person name="Yan B."/>
        </authorList>
    </citation>
    <scope>NUCLEOTIDE SEQUENCE [LARGE SCALE GENOMIC DNA]</scope>
    <source>
        <strain evidence="2 3">SCAWS-G2</strain>
    </source>
</reference>
<feature type="transmembrane region" description="Helical" evidence="1">
    <location>
        <begin position="72"/>
        <end position="93"/>
    </location>
</feature>
<keyword evidence="1" id="KW-1133">Transmembrane helix</keyword>
<feature type="transmembrane region" description="Helical" evidence="1">
    <location>
        <begin position="646"/>
        <end position="668"/>
    </location>
</feature>
<gene>
    <name evidence="2" type="ORF">EPA93_21530</name>
</gene>
<evidence type="ECO:0000313" key="3">
    <source>
        <dbReference type="Proteomes" id="UP000290365"/>
    </source>
</evidence>
<dbReference type="Pfam" id="PF10060">
    <property type="entry name" value="DUF2298"/>
    <property type="match status" value="1"/>
</dbReference>
<feature type="transmembrane region" description="Helical" evidence="1">
    <location>
        <begin position="357"/>
        <end position="376"/>
    </location>
</feature>
<dbReference type="PANTHER" id="PTHR10790:SF51">
    <property type="entry name" value="TETRATRICOPEPTIDE REPEAT PROTEIN"/>
    <property type="match status" value="1"/>
</dbReference>
<feature type="transmembrane region" description="Helical" evidence="1">
    <location>
        <begin position="164"/>
        <end position="186"/>
    </location>
</feature>
<dbReference type="Proteomes" id="UP000290365">
    <property type="component" value="Chromosome"/>
</dbReference>
<feature type="transmembrane region" description="Helical" evidence="1">
    <location>
        <begin position="704"/>
        <end position="723"/>
    </location>
</feature>
<feature type="transmembrane region" description="Helical" evidence="1">
    <location>
        <begin position="980"/>
        <end position="998"/>
    </location>
</feature>
<feature type="transmembrane region" description="Helical" evidence="1">
    <location>
        <begin position="139"/>
        <end position="157"/>
    </location>
</feature>